<organism evidence="2 3">
    <name type="scientific">Tumebacillus amylolyticus</name>
    <dbReference type="NCBI Taxonomy" id="2801339"/>
    <lineage>
        <taxon>Bacteria</taxon>
        <taxon>Bacillati</taxon>
        <taxon>Bacillota</taxon>
        <taxon>Bacilli</taxon>
        <taxon>Bacillales</taxon>
        <taxon>Alicyclobacillaceae</taxon>
        <taxon>Tumebacillus</taxon>
    </lineage>
</organism>
<comment type="caution">
    <text evidence="2">The sequence shown here is derived from an EMBL/GenBank/DDBJ whole genome shotgun (WGS) entry which is preliminary data.</text>
</comment>
<evidence type="ECO:0000256" key="1">
    <source>
        <dbReference type="SAM" id="SignalP"/>
    </source>
</evidence>
<evidence type="ECO:0008006" key="4">
    <source>
        <dbReference type="Google" id="ProtNLM"/>
    </source>
</evidence>
<accession>A0ABS1JG79</accession>
<evidence type="ECO:0000313" key="2">
    <source>
        <dbReference type="EMBL" id="MBL0388588.1"/>
    </source>
</evidence>
<gene>
    <name evidence="2" type="ORF">JJB07_18445</name>
</gene>
<evidence type="ECO:0000313" key="3">
    <source>
        <dbReference type="Proteomes" id="UP000602284"/>
    </source>
</evidence>
<feature type="chain" id="PRO_5045088166" description="NEAT domain-containing protein" evidence="1">
    <location>
        <begin position="27"/>
        <end position="136"/>
    </location>
</feature>
<proteinExistence type="predicted"/>
<feature type="signal peptide" evidence="1">
    <location>
        <begin position="1"/>
        <end position="26"/>
    </location>
</feature>
<keyword evidence="3" id="KW-1185">Reference proteome</keyword>
<name>A0ABS1JG79_9BACL</name>
<sequence>MKKATLLVSALAAALFVSQAPSMAMAADKAPAQTVTATTDDQSNLHTVKMTFINKNTGIVVYPNAVTLLNVNTGALTTHNDLTYKGNQAIVRDVADGTYMFFVYVEGQTYSIASSNQFTMQGEDMFVPVLLVPYQG</sequence>
<dbReference type="Proteomes" id="UP000602284">
    <property type="component" value="Unassembled WGS sequence"/>
</dbReference>
<reference evidence="2 3" key="1">
    <citation type="submission" date="2021-01" db="EMBL/GenBank/DDBJ databases">
        <title>Tumebacillus sp. strain ITR2 16S ribosomal RNA gene Genome sequencing and assembly.</title>
        <authorList>
            <person name="Kang M."/>
        </authorList>
    </citation>
    <scope>NUCLEOTIDE SEQUENCE [LARGE SCALE GENOMIC DNA]</scope>
    <source>
        <strain evidence="2 3">ITR2</strain>
    </source>
</reference>
<keyword evidence="1" id="KW-0732">Signal</keyword>
<protein>
    <recommendedName>
        <fullName evidence="4">NEAT domain-containing protein</fullName>
    </recommendedName>
</protein>
<dbReference type="EMBL" id="JAEQNB010000006">
    <property type="protein sequence ID" value="MBL0388588.1"/>
    <property type="molecule type" value="Genomic_DNA"/>
</dbReference>
<dbReference type="RefSeq" id="WP_201637549.1">
    <property type="nucleotide sequence ID" value="NZ_JAEQNB010000006.1"/>
</dbReference>